<accession>A0A0F3GP86</accession>
<keyword evidence="1" id="KW-1133">Transmembrane helix</keyword>
<dbReference type="AlphaFoldDB" id="A0A0F3GP86"/>
<dbReference type="Proteomes" id="UP000033423">
    <property type="component" value="Unassembled WGS sequence"/>
</dbReference>
<keyword evidence="1" id="KW-0472">Membrane</keyword>
<reference evidence="2 3" key="1">
    <citation type="submission" date="2015-02" db="EMBL/GenBank/DDBJ databases">
        <title>Single-cell genomics of uncultivated deep-branching MTB reveals a conserved set of magnetosome genes.</title>
        <authorList>
            <person name="Kolinko S."/>
            <person name="Richter M."/>
            <person name="Glockner F.O."/>
            <person name="Brachmann A."/>
            <person name="Schuler D."/>
        </authorList>
    </citation>
    <scope>NUCLEOTIDE SEQUENCE [LARGE SCALE GENOMIC DNA]</scope>
    <source>
        <strain evidence="2">TM-1</strain>
    </source>
</reference>
<feature type="transmembrane region" description="Helical" evidence="1">
    <location>
        <begin position="51"/>
        <end position="72"/>
    </location>
</feature>
<evidence type="ECO:0000256" key="1">
    <source>
        <dbReference type="SAM" id="Phobius"/>
    </source>
</evidence>
<feature type="transmembrane region" description="Helical" evidence="1">
    <location>
        <begin position="12"/>
        <end position="39"/>
    </location>
</feature>
<name>A0A0F3GP86_9BACT</name>
<organism evidence="2 3">
    <name type="scientific">Candidatus Magnetobacterium bavaricum</name>
    <dbReference type="NCBI Taxonomy" id="29290"/>
    <lineage>
        <taxon>Bacteria</taxon>
        <taxon>Pseudomonadati</taxon>
        <taxon>Nitrospirota</taxon>
        <taxon>Thermodesulfovibrionia</taxon>
        <taxon>Thermodesulfovibrionales</taxon>
        <taxon>Candidatus Magnetobacteriaceae</taxon>
        <taxon>Candidatus Magnetobacterium</taxon>
    </lineage>
</organism>
<keyword evidence="3" id="KW-1185">Reference proteome</keyword>
<protein>
    <submittedName>
        <fullName evidence="2">Membrane protein</fullName>
    </submittedName>
</protein>
<evidence type="ECO:0000313" key="3">
    <source>
        <dbReference type="Proteomes" id="UP000033423"/>
    </source>
</evidence>
<proteinExistence type="predicted"/>
<evidence type="ECO:0000313" key="2">
    <source>
        <dbReference type="EMBL" id="KJU82493.1"/>
    </source>
</evidence>
<comment type="caution">
    <text evidence="2">The sequence shown here is derived from an EMBL/GenBank/DDBJ whole genome shotgun (WGS) entry which is preliminary data.</text>
</comment>
<keyword evidence="1" id="KW-0812">Transmembrane</keyword>
<sequence>MLFGITRSMSEGLWFSILVGLPGLSISMLFMSLMLWPIISLIKISDSSNNSLNVSFISSSMLLSAMLAPLCFI</sequence>
<dbReference type="EMBL" id="LACI01002296">
    <property type="protein sequence ID" value="KJU82493.1"/>
    <property type="molecule type" value="Genomic_DNA"/>
</dbReference>
<gene>
    <name evidence="2" type="ORF">MBAV_005315</name>
</gene>